<dbReference type="InterPro" id="IPR052202">
    <property type="entry name" value="Yeast_MetPath_Reg"/>
</dbReference>
<feature type="domain" description="Zn(2)-C6 fungal-type" evidence="9">
    <location>
        <begin position="30"/>
        <end position="62"/>
    </location>
</feature>
<gene>
    <name evidence="10" type="ORF">W97_00260</name>
</gene>
<dbReference type="InterPro" id="IPR036864">
    <property type="entry name" value="Zn2-C6_fun-type_DNA-bd_sf"/>
</dbReference>
<dbReference type="PANTHER" id="PTHR47782:SF2">
    <property type="entry name" value="TRANSCRIPTION FACTOR, PUTATIVE (AFU_ORTHOLOGUE AFUA_4G12570)-RELATED"/>
    <property type="match status" value="1"/>
</dbReference>
<dbReference type="InterPro" id="IPR007219">
    <property type="entry name" value="XnlR_reg_dom"/>
</dbReference>
<dbReference type="OMA" id="FPCFSET"/>
<dbReference type="GO" id="GO:0006351">
    <property type="term" value="P:DNA-templated transcription"/>
    <property type="evidence" value="ECO:0007669"/>
    <property type="project" value="InterPro"/>
</dbReference>
<dbReference type="GO" id="GO:0000981">
    <property type="term" value="F:DNA-binding transcription factor activity, RNA polymerase II-specific"/>
    <property type="evidence" value="ECO:0007669"/>
    <property type="project" value="InterPro"/>
</dbReference>
<evidence type="ECO:0000256" key="6">
    <source>
        <dbReference type="ARBA" id="ARBA00023163"/>
    </source>
</evidence>
<name>R7YGW1_CONA1</name>
<dbReference type="SUPFAM" id="SSF57701">
    <property type="entry name" value="Zn2/Cys6 DNA-binding domain"/>
    <property type="match status" value="1"/>
</dbReference>
<proteinExistence type="predicted"/>
<feature type="region of interest" description="Disordered" evidence="8">
    <location>
        <begin position="91"/>
        <end position="134"/>
    </location>
</feature>
<organism evidence="10 11">
    <name type="scientific">Coniosporium apollinis (strain CBS 100218)</name>
    <name type="common">Rock-inhabiting black yeast</name>
    <dbReference type="NCBI Taxonomy" id="1168221"/>
    <lineage>
        <taxon>Eukaryota</taxon>
        <taxon>Fungi</taxon>
        <taxon>Dikarya</taxon>
        <taxon>Ascomycota</taxon>
        <taxon>Pezizomycotina</taxon>
        <taxon>Dothideomycetes</taxon>
        <taxon>Dothideomycetes incertae sedis</taxon>
        <taxon>Coniosporium</taxon>
    </lineage>
</organism>
<evidence type="ECO:0000256" key="1">
    <source>
        <dbReference type="ARBA" id="ARBA00004123"/>
    </source>
</evidence>
<dbReference type="RefSeq" id="XP_007776366.1">
    <property type="nucleotide sequence ID" value="XM_007778176.1"/>
</dbReference>
<dbReference type="STRING" id="1168221.R7YGW1"/>
<evidence type="ECO:0000256" key="8">
    <source>
        <dbReference type="SAM" id="MobiDB-lite"/>
    </source>
</evidence>
<dbReference type="EMBL" id="JH767554">
    <property type="protein sequence ID" value="EON61049.1"/>
    <property type="molecule type" value="Genomic_DNA"/>
</dbReference>
<dbReference type="AlphaFoldDB" id="R7YGW1"/>
<dbReference type="SMART" id="SM00066">
    <property type="entry name" value="GAL4"/>
    <property type="match status" value="1"/>
</dbReference>
<dbReference type="GO" id="GO:0008270">
    <property type="term" value="F:zinc ion binding"/>
    <property type="evidence" value="ECO:0007669"/>
    <property type="project" value="InterPro"/>
</dbReference>
<protein>
    <recommendedName>
        <fullName evidence="9">Zn(2)-C6 fungal-type domain-containing protein</fullName>
    </recommendedName>
</protein>
<reference evidence="11" key="1">
    <citation type="submission" date="2012-06" db="EMBL/GenBank/DDBJ databases">
        <title>The genome sequence of Coniosporium apollinis CBS 100218.</title>
        <authorList>
            <consortium name="The Broad Institute Genome Sequencing Platform"/>
            <person name="Cuomo C."/>
            <person name="Gorbushina A."/>
            <person name="Noack S."/>
            <person name="Walker B."/>
            <person name="Young S.K."/>
            <person name="Zeng Q."/>
            <person name="Gargeya S."/>
            <person name="Fitzgerald M."/>
            <person name="Haas B."/>
            <person name="Abouelleil A."/>
            <person name="Alvarado L."/>
            <person name="Arachchi H.M."/>
            <person name="Berlin A.M."/>
            <person name="Chapman S.B."/>
            <person name="Goldberg J."/>
            <person name="Griggs A."/>
            <person name="Gujja S."/>
            <person name="Hansen M."/>
            <person name="Howarth C."/>
            <person name="Imamovic A."/>
            <person name="Larimer J."/>
            <person name="McCowan C."/>
            <person name="Montmayeur A."/>
            <person name="Murphy C."/>
            <person name="Neiman D."/>
            <person name="Pearson M."/>
            <person name="Priest M."/>
            <person name="Roberts A."/>
            <person name="Saif S."/>
            <person name="Shea T."/>
            <person name="Sisk P."/>
            <person name="Sykes S."/>
            <person name="Wortman J."/>
            <person name="Nusbaum C."/>
            <person name="Birren B."/>
        </authorList>
    </citation>
    <scope>NUCLEOTIDE SEQUENCE [LARGE SCALE GENOMIC DNA]</scope>
    <source>
        <strain evidence="11">CBS 100218</strain>
    </source>
</reference>
<comment type="subcellular location">
    <subcellularLocation>
        <location evidence="1">Nucleus</location>
    </subcellularLocation>
</comment>
<dbReference type="eggNOG" id="ENOG502RSRA">
    <property type="taxonomic scope" value="Eukaryota"/>
</dbReference>
<dbReference type="PROSITE" id="PS00463">
    <property type="entry name" value="ZN2_CY6_FUNGAL_1"/>
    <property type="match status" value="1"/>
</dbReference>
<keyword evidence="6" id="KW-0804">Transcription</keyword>
<keyword evidence="5" id="KW-0238">DNA-binding</keyword>
<dbReference type="CDD" id="cd00067">
    <property type="entry name" value="GAL4"/>
    <property type="match status" value="1"/>
</dbReference>
<keyword evidence="2" id="KW-0479">Metal-binding</keyword>
<feature type="compositionally biased region" description="Polar residues" evidence="8">
    <location>
        <begin position="118"/>
        <end position="127"/>
    </location>
</feature>
<dbReference type="SMART" id="SM00906">
    <property type="entry name" value="Fungal_trans"/>
    <property type="match status" value="1"/>
</dbReference>
<accession>R7YGW1</accession>
<evidence type="ECO:0000256" key="4">
    <source>
        <dbReference type="ARBA" id="ARBA00023015"/>
    </source>
</evidence>
<evidence type="ECO:0000313" key="10">
    <source>
        <dbReference type="EMBL" id="EON61049.1"/>
    </source>
</evidence>
<dbReference type="Pfam" id="PF00172">
    <property type="entry name" value="Zn_clus"/>
    <property type="match status" value="1"/>
</dbReference>
<keyword evidence="7" id="KW-0539">Nucleus</keyword>
<dbReference type="Pfam" id="PF04082">
    <property type="entry name" value="Fungal_trans"/>
    <property type="match status" value="1"/>
</dbReference>
<feature type="region of interest" description="Disordered" evidence="8">
    <location>
        <begin position="554"/>
        <end position="575"/>
    </location>
</feature>
<evidence type="ECO:0000256" key="7">
    <source>
        <dbReference type="ARBA" id="ARBA00023242"/>
    </source>
</evidence>
<evidence type="ECO:0000259" key="9">
    <source>
        <dbReference type="PROSITE" id="PS50048"/>
    </source>
</evidence>
<sequence>MLVEKSIGSSDYDLMPFETPLLRVSRPVAACSRCRAAKVRCDGKLPACTACERSNRASECSSTNDQFARGKERSYVATLESRVEALERRTLDAQARRRSSVPMLDDGMTPPRRPSLAVNGSRQSSTRATRKKEASDMDSLVSDFGLLSVNATARDFYGFTSAMSYARLILCACTKDSLPEGLNRALPPRYSASPLIQHYLNHIFLILPLCDEASLYASVDAVYNPDPRKATAFDHWTVRMILAIASVSVSNQRGDSSYSDGIGHVSVALQHAEDVLHPGSIPSIQAVLLLVEYAMFDPHHFDSWTLIGVASRAMVDLGIHQDPSKASTMSKAKLELRRRVYYCVYALDRSTAIVQTRAFSFSDDSANVALPFSSTALQPSKTPPKANTWLQSYEPALDYFRLRQLQSKWYTELFQSGRTPWKDPYSRIWRIYQEMTDWSNKLSPVILPEKRTFFELDLLYSYVYVLSPNPRCPRISEYAQRLMFEHCTAYATTLLNTISDTSGKWKPSFTYYDAMRAYMTGRQFVDILSRNQEVLLSASPPRPSSSITATDDIEVDPLEPSSPAAPPPLPQADPDSIFSADPTTRAINAINDFISILSRFGIRFGYMNWLKRFQRESAGLLNQLHARSQQNEMDLGYCLWNGSPELQQPNYPLQDLQPTVTQAAYQSPSQARRIYTDDPAFSQPTTDASMAPLWAGMATHALSTYEYTTADSMPMLATVSLAPAVGDHDSALAWAWETLPGGSLNARFT</sequence>
<dbReference type="PANTHER" id="PTHR47782">
    <property type="entry name" value="ZN(II)2CYS6 TRANSCRIPTION FACTOR (EUROFUNG)-RELATED"/>
    <property type="match status" value="1"/>
</dbReference>
<dbReference type="GO" id="GO:0045944">
    <property type="term" value="P:positive regulation of transcription by RNA polymerase II"/>
    <property type="evidence" value="ECO:0007669"/>
    <property type="project" value="TreeGrafter"/>
</dbReference>
<evidence type="ECO:0000313" key="11">
    <source>
        <dbReference type="Proteomes" id="UP000016924"/>
    </source>
</evidence>
<dbReference type="InterPro" id="IPR001138">
    <property type="entry name" value="Zn2Cys6_DnaBD"/>
</dbReference>
<dbReference type="GeneID" id="19897571"/>
<evidence type="ECO:0000256" key="3">
    <source>
        <dbReference type="ARBA" id="ARBA00022833"/>
    </source>
</evidence>
<dbReference type="HOGENOM" id="CLU_019529_0_0_1"/>
<dbReference type="Proteomes" id="UP000016924">
    <property type="component" value="Unassembled WGS sequence"/>
</dbReference>
<evidence type="ECO:0000256" key="5">
    <source>
        <dbReference type="ARBA" id="ARBA00023125"/>
    </source>
</evidence>
<dbReference type="OrthoDB" id="5319458at2759"/>
<dbReference type="GO" id="GO:0005634">
    <property type="term" value="C:nucleus"/>
    <property type="evidence" value="ECO:0007669"/>
    <property type="project" value="UniProtKB-SubCell"/>
</dbReference>
<evidence type="ECO:0000256" key="2">
    <source>
        <dbReference type="ARBA" id="ARBA00022723"/>
    </source>
</evidence>
<keyword evidence="11" id="KW-1185">Reference proteome</keyword>
<keyword evidence="4" id="KW-0805">Transcription regulation</keyword>
<dbReference type="GO" id="GO:0043565">
    <property type="term" value="F:sequence-specific DNA binding"/>
    <property type="evidence" value="ECO:0007669"/>
    <property type="project" value="TreeGrafter"/>
</dbReference>
<dbReference type="PROSITE" id="PS50048">
    <property type="entry name" value="ZN2_CY6_FUNGAL_2"/>
    <property type="match status" value="1"/>
</dbReference>
<dbReference type="CDD" id="cd12148">
    <property type="entry name" value="fungal_TF_MHR"/>
    <property type="match status" value="1"/>
</dbReference>
<keyword evidence="3" id="KW-0862">Zinc</keyword>
<dbReference type="Gene3D" id="4.10.240.10">
    <property type="entry name" value="Zn(2)-C6 fungal-type DNA-binding domain"/>
    <property type="match status" value="1"/>
</dbReference>